<evidence type="ECO:0000256" key="2">
    <source>
        <dbReference type="ARBA" id="ARBA00029433"/>
    </source>
</evidence>
<dbReference type="EMBL" id="BOMG01000086">
    <property type="protein sequence ID" value="GID58626.1"/>
    <property type="molecule type" value="Genomic_DNA"/>
</dbReference>
<dbReference type="RefSeq" id="WP_203803243.1">
    <property type="nucleotide sequence ID" value="NZ_BAAAQE010000013.1"/>
</dbReference>
<name>A0ABQ3XJF8_9ACTN</name>
<dbReference type="PROSITE" id="PS00664">
    <property type="entry name" value="VINCULIN_2"/>
    <property type="match status" value="1"/>
</dbReference>
<accession>A0ABQ3XJF8</accession>
<comment type="caution">
    <text evidence="3">The sequence shown here is derived from an EMBL/GenBank/DDBJ whole genome shotgun (WGS) entry which is preliminary data.</text>
</comment>
<keyword evidence="1" id="KW-0472">Membrane</keyword>
<evidence type="ECO:0000313" key="3">
    <source>
        <dbReference type="EMBL" id="GID58626.1"/>
    </source>
</evidence>
<sequence length="107" mass="11790">MRDVTHNPDGDPAAFDPTDLDAANAWLDDPVVNALHEDLGRQFRALPPEQQLAGLIPELEKAQERYDEFAGVVADAPVDDPRRILLVAMGEQVEMFRARINELGGNA</sequence>
<comment type="subcellular location">
    <subcellularLocation>
        <location evidence="2">Endomembrane system</location>
        <topology evidence="2">Peripheral membrane protein</topology>
        <orientation evidence="2">Cytoplasmic side</orientation>
    </subcellularLocation>
</comment>
<reference evidence="3 4" key="1">
    <citation type="submission" date="2021-01" db="EMBL/GenBank/DDBJ databases">
        <title>Whole genome shotgun sequence of Actinoplanes couchii NBRC 106145.</title>
        <authorList>
            <person name="Komaki H."/>
            <person name="Tamura T."/>
        </authorList>
    </citation>
    <scope>NUCLEOTIDE SEQUENCE [LARGE SCALE GENOMIC DNA]</scope>
    <source>
        <strain evidence="3 4">NBRC 106145</strain>
    </source>
</reference>
<protein>
    <submittedName>
        <fullName evidence="3">Uncharacterized protein</fullName>
    </submittedName>
</protein>
<evidence type="ECO:0000256" key="1">
    <source>
        <dbReference type="ARBA" id="ARBA00023136"/>
    </source>
</evidence>
<keyword evidence="4" id="KW-1185">Reference proteome</keyword>
<gene>
    <name evidence="3" type="ORF">Aco03nite_070300</name>
</gene>
<proteinExistence type="predicted"/>
<dbReference type="InterPro" id="IPR000633">
    <property type="entry name" value="Vinculin_CS"/>
</dbReference>
<evidence type="ECO:0000313" key="4">
    <source>
        <dbReference type="Proteomes" id="UP000612282"/>
    </source>
</evidence>
<dbReference type="Proteomes" id="UP000612282">
    <property type="component" value="Unassembled WGS sequence"/>
</dbReference>
<organism evidence="3 4">
    <name type="scientific">Actinoplanes couchii</name>
    <dbReference type="NCBI Taxonomy" id="403638"/>
    <lineage>
        <taxon>Bacteria</taxon>
        <taxon>Bacillati</taxon>
        <taxon>Actinomycetota</taxon>
        <taxon>Actinomycetes</taxon>
        <taxon>Micromonosporales</taxon>
        <taxon>Micromonosporaceae</taxon>
        <taxon>Actinoplanes</taxon>
    </lineage>
</organism>